<dbReference type="HAMAP" id="MF_01485">
    <property type="entry name" value="RecB"/>
    <property type="match status" value="1"/>
</dbReference>
<dbReference type="PANTHER" id="PTHR11070:SF23">
    <property type="entry name" value="RECBCD ENZYME SUBUNIT RECB"/>
    <property type="match status" value="1"/>
</dbReference>
<dbReference type="InterPro" id="IPR011335">
    <property type="entry name" value="Restrct_endonuc-II-like"/>
</dbReference>
<evidence type="ECO:0000256" key="1">
    <source>
        <dbReference type="ARBA" id="ARBA00022722"/>
    </source>
</evidence>
<comment type="domain">
    <text evidence="15">The C-terminal domain has nuclease activity and interacts with RecD. It interacts with RecA, facilitating its loading onto ssDNA.</text>
</comment>
<dbReference type="EC" id="5.6.2.4" evidence="15"/>
<keyword evidence="7 15" id="KW-0269">Exonuclease</keyword>
<evidence type="ECO:0000256" key="5">
    <source>
        <dbReference type="ARBA" id="ARBA00022801"/>
    </source>
</evidence>
<comment type="subunit">
    <text evidence="15">Heterotrimer of RecB, RecC and RecD. All subunits contribute to DNA-binding. Interacts with RecA.</text>
</comment>
<dbReference type="NCBIfam" id="TIGR00609">
    <property type="entry name" value="recB"/>
    <property type="match status" value="1"/>
</dbReference>
<evidence type="ECO:0000256" key="11">
    <source>
        <dbReference type="ARBA" id="ARBA00023204"/>
    </source>
</evidence>
<keyword evidence="3 15" id="KW-0547">Nucleotide-binding</keyword>
<dbReference type="RefSeq" id="WP_180307299.1">
    <property type="nucleotide sequence ID" value="NZ_CP058952.1"/>
</dbReference>
<dbReference type="PROSITE" id="PS51217">
    <property type="entry name" value="UVRD_HELICASE_CTER"/>
    <property type="match status" value="1"/>
</dbReference>
<evidence type="ECO:0000256" key="7">
    <source>
        <dbReference type="ARBA" id="ARBA00022839"/>
    </source>
</evidence>
<dbReference type="Pfam" id="PF13361">
    <property type="entry name" value="UvrD_C"/>
    <property type="match status" value="2"/>
</dbReference>
<keyword evidence="4 15" id="KW-0227">DNA damage</keyword>
<keyword evidence="1 15" id="KW-0540">Nuclease</keyword>
<protein>
    <recommendedName>
        <fullName evidence="15">RecBCD enzyme subunit RecB</fullName>
        <ecNumber evidence="15">3.1.11.5</ecNumber>
        <ecNumber evidence="15">5.6.2.4</ecNumber>
    </recommendedName>
    <alternativeName>
        <fullName evidence="15">DNA 3'-5' helicase subunit RecB</fullName>
    </alternativeName>
    <alternativeName>
        <fullName evidence="15">Exonuclease V subunit RecB</fullName>
        <shortName evidence="15">ExoV subunit RecB</shortName>
    </alternativeName>
    <alternativeName>
        <fullName evidence="15">Helicase/nuclease RecBCD subunit RecB</fullName>
    </alternativeName>
</protein>
<evidence type="ECO:0000313" key="19">
    <source>
        <dbReference type="EMBL" id="QLI80154.1"/>
    </source>
</evidence>
<comment type="catalytic activity">
    <reaction evidence="15">
        <text>Exonucleolytic cleavage (in the presence of ATP) in either 5'- to 3'- or 3'- to 5'-direction to yield 5'-phosphooligonucleotides.</text>
        <dbReference type="EC" id="3.1.11.5"/>
    </reaction>
</comment>
<keyword evidence="2 15" id="KW-0479">Metal-binding</keyword>
<evidence type="ECO:0000256" key="10">
    <source>
        <dbReference type="ARBA" id="ARBA00023125"/>
    </source>
</evidence>
<dbReference type="KEGG" id="cfon:HZU75_00600"/>
<dbReference type="InterPro" id="IPR038726">
    <property type="entry name" value="PDDEXK_AddAB-type"/>
</dbReference>
<dbReference type="PROSITE" id="PS51198">
    <property type="entry name" value="UVRD_HELICASE_ATP_BIND"/>
    <property type="match status" value="1"/>
</dbReference>
<feature type="active site" description="For nuclease activity" evidence="15">
    <location>
        <position position="1130"/>
    </location>
</feature>
<dbReference type="GO" id="GO:0000287">
    <property type="term" value="F:magnesium ion binding"/>
    <property type="evidence" value="ECO:0007669"/>
    <property type="project" value="UniProtKB-UniRule"/>
</dbReference>
<evidence type="ECO:0000256" key="6">
    <source>
        <dbReference type="ARBA" id="ARBA00022806"/>
    </source>
</evidence>
<accession>A0A7D5V7N9</accession>
<comment type="similarity">
    <text evidence="15">Belongs to the helicase family. UvrD subfamily.</text>
</comment>
<keyword evidence="5 15" id="KW-0378">Hydrolase</keyword>
<dbReference type="InterPro" id="IPR014016">
    <property type="entry name" value="UvrD-like_ATP-bd"/>
</dbReference>
<dbReference type="Pfam" id="PF00580">
    <property type="entry name" value="UvrD-helicase"/>
    <property type="match status" value="1"/>
</dbReference>
<feature type="binding site" evidence="15">
    <location>
        <position position="1130"/>
    </location>
    <ligand>
        <name>Mg(2+)</name>
        <dbReference type="ChEBI" id="CHEBI:18420"/>
    </ligand>
</feature>
<dbReference type="GO" id="GO:0000724">
    <property type="term" value="P:double-strand break repair via homologous recombination"/>
    <property type="evidence" value="ECO:0007669"/>
    <property type="project" value="UniProtKB-UniRule"/>
</dbReference>
<dbReference type="Gene3D" id="1.10.486.10">
    <property type="entry name" value="PCRA, domain 4"/>
    <property type="match status" value="1"/>
</dbReference>
<comment type="catalytic activity">
    <reaction evidence="13 15">
        <text>Couples ATP hydrolysis with the unwinding of duplex DNA by translocating in the 3'-5' direction.</text>
        <dbReference type="EC" id="5.6.2.4"/>
    </reaction>
</comment>
<dbReference type="InterPro" id="IPR011604">
    <property type="entry name" value="PDDEXK-like_dom_sf"/>
</dbReference>
<dbReference type="InterPro" id="IPR014017">
    <property type="entry name" value="DNA_helicase_UvrD-like_C"/>
</dbReference>
<comment type="domain">
    <text evidence="15">The N-terminal DNA-binding domain is a ssDNA-dependent ATPase and has ATP-dependent 3'-5' helicase function. This domain interacts with RecC.</text>
</comment>
<keyword evidence="12 15" id="KW-0413">Isomerase</keyword>
<evidence type="ECO:0000256" key="16">
    <source>
        <dbReference type="PROSITE-ProRule" id="PRU00560"/>
    </source>
</evidence>
<keyword evidence="10 15" id="KW-0238">DNA-binding</keyword>
<comment type="miscellaneous">
    <text evidence="15">In the RecBCD complex, RecB has a slow 3'-5' helicase, an exonuclease activity and loads RecA onto ssDNA, RecD has a fast 5'-3' helicase activity, while RecC stimulates the ATPase and processivity of the RecB helicase and contributes to recognition of the Chi site.</text>
</comment>
<dbReference type="Gene3D" id="3.40.50.300">
    <property type="entry name" value="P-loop containing nucleotide triphosphate hydrolases"/>
    <property type="match status" value="2"/>
</dbReference>
<feature type="binding site" evidence="15">
    <location>
        <position position="1117"/>
    </location>
    <ligand>
        <name>Mg(2+)</name>
        <dbReference type="ChEBI" id="CHEBI:18420"/>
    </ligand>
</feature>
<dbReference type="PANTHER" id="PTHR11070">
    <property type="entry name" value="UVRD / RECB / PCRA DNA HELICASE FAMILY MEMBER"/>
    <property type="match status" value="1"/>
</dbReference>
<dbReference type="InterPro" id="IPR004586">
    <property type="entry name" value="RecB"/>
</dbReference>
<feature type="domain" description="UvrD-like helicase C-terminal" evidence="18">
    <location>
        <begin position="484"/>
        <end position="769"/>
    </location>
</feature>
<dbReference type="Gene3D" id="1.10.3170.10">
    <property type="entry name" value="Recbcd, chain B, domain 2"/>
    <property type="match status" value="1"/>
</dbReference>
<dbReference type="Proteomes" id="UP000510822">
    <property type="component" value="Chromosome"/>
</dbReference>
<dbReference type="Pfam" id="PF12705">
    <property type="entry name" value="PDDEXK_1"/>
    <property type="match status" value="1"/>
</dbReference>
<feature type="region of interest" description="Nuclease activity, interacts with RecD and RecA" evidence="15">
    <location>
        <begin position="933"/>
        <end position="1226"/>
    </location>
</feature>
<comment type="catalytic activity">
    <reaction evidence="14 15">
        <text>ATP + H2O = ADP + phosphate + H(+)</text>
        <dbReference type="Rhea" id="RHEA:13065"/>
        <dbReference type="ChEBI" id="CHEBI:15377"/>
        <dbReference type="ChEBI" id="CHEBI:15378"/>
        <dbReference type="ChEBI" id="CHEBI:30616"/>
        <dbReference type="ChEBI" id="CHEBI:43474"/>
        <dbReference type="ChEBI" id="CHEBI:456216"/>
        <dbReference type="EC" id="5.6.2.4"/>
    </reaction>
</comment>
<gene>
    <name evidence="15 19" type="primary">recB</name>
    <name evidence="19" type="ORF">HZU75_00600</name>
</gene>
<evidence type="ECO:0000256" key="15">
    <source>
        <dbReference type="HAMAP-Rule" id="MF_01485"/>
    </source>
</evidence>
<dbReference type="GO" id="GO:0003677">
    <property type="term" value="F:DNA binding"/>
    <property type="evidence" value="ECO:0007669"/>
    <property type="project" value="UniProtKB-UniRule"/>
</dbReference>
<proteinExistence type="inferred from homology"/>
<evidence type="ECO:0000256" key="2">
    <source>
        <dbReference type="ARBA" id="ARBA00022723"/>
    </source>
</evidence>
<keyword evidence="11 15" id="KW-0234">DNA repair</keyword>
<evidence type="ECO:0000313" key="20">
    <source>
        <dbReference type="Proteomes" id="UP000510822"/>
    </source>
</evidence>
<feature type="binding site" evidence="15">
    <location>
        <position position="989"/>
    </location>
    <ligand>
        <name>Mg(2+)</name>
        <dbReference type="ChEBI" id="CHEBI:18420"/>
    </ligand>
</feature>
<dbReference type="CDD" id="cd22352">
    <property type="entry name" value="RecB_C-like"/>
    <property type="match status" value="1"/>
</dbReference>
<evidence type="ECO:0000256" key="12">
    <source>
        <dbReference type="ARBA" id="ARBA00023235"/>
    </source>
</evidence>
<evidence type="ECO:0000256" key="8">
    <source>
        <dbReference type="ARBA" id="ARBA00022840"/>
    </source>
</evidence>
<dbReference type="GO" id="GO:0009338">
    <property type="term" value="C:exodeoxyribonuclease V complex"/>
    <property type="evidence" value="ECO:0007669"/>
    <property type="project" value="TreeGrafter"/>
</dbReference>
<keyword evidence="8 15" id="KW-0067">ATP-binding</keyword>
<keyword evidence="6 15" id="KW-0347">Helicase</keyword>
<evidence type="ECO:0000256" key="9">
    <source>
        <dbReference type="ARBA" id="ARBA00022842"/>
    </source>
</evidence>
<feature type="domain" description="UvrD-like helicase ATP-binding" evidence="17">
    <location>
        <begin position="3"/>
        <end position="483"/>
    </location>
</feature>
<dbReference type="GO" id="GO:0005829">
    <property type="term" value="C:cytosol"/>
    <property type="evidence" value="ECO:0007669"/>
    <property type="project" value="TreeGrafter"/>
</dbReference>
<dbReference type="InterPro" id="IPR027417">
    <property type="entry name" value="P-loop_NTPase"/>
</dbReference>
<evidence type="ECO:0000256" key="13">
    <source>
        <dbReference type="ARBA" id="ARBA00034617"/>
    </source>
</evidence>
<sequence length="1226" mass="136769">MSTIQFQPLDVHQVPLAGRNLIEASAGTGKTFNITGLYARLILGATDATATPRFDLSRALLPEQILVVTFTKAATAELKDRIRTRLAQLAQTLAERTPFAVNGEPEAFCSQVWQQITEQGQDPAPLLEQLRLALATLDCAAISTIHSFCQRLLTEQAFEAGFDFDRTMVRDESEVLAQIARDFWRSDVYPAEVSWATYLAEHNITVDTLARLASQLAKLDPAVLLPLPAASTLEQIEQRWQAALARCHQSWQPTEVAAILRAGLSVQKFKKTAKLDFAAEPAWLDQFAAFFAQPKQPLPRQFALLAQSKLNDSLLAKFVKQGDMPPQHAFFTALDDLLDSQKSRDADLELYFNHWLLRFGEVVRQQLALRKAQAGQMSFDDSLTMLARALRDPQRAEHLIAKVRLKYRAALVDEFQDTDPTQFTIINSLFGATSDQAEPLPFFMVGDPKQAIYAFRGADVYAYLHAREQASGRYSIDTNYRSDAPIIAFVNALFAPETAFIEEKITHPHIQAKQAGASKLQVRDERKAVHAFVFDGYKAAKAEQLCHQGVAQEIANLLRLAQAGHAQLGERALAPGDIAVLVSSHQQASQMRRALSDLGVPSVSQSRQSVFDSDEARGLLALLQAANEPANSALLRRALVSSIVGLSVPQLQALIADDAAWLAQVERLQILRDEWRKAGFMVMFRRWLVESRTPARLLAFADGERRLTNLLHVAELIQNETRARPSPALLLAWLDRQVAEPDHSAESQQMRLESDADRVKIVTIHASKGLEYPIVFCPYAWKTRTELVRDQQLVAFHDEHEQLWVDAGTSERAAAIDRAQFEAKAEQMRLLYVALTRAKHRLYLAYPAFEKLHASSKSGMQNAPLAQVLYHEQKPLNTQIGECTLDEIQAAFTQLGDVSVSAWPIERAAYQPERRTQQKLSAAVWLPRPLAAPWRMVSFSGLSRGQAKHSESGADHDAAAIEAGATQLAPDLPLRFTFKRGADAGTALHGMFEHWDFSQVDRQGWQIPIAAQLQRAGLLAKDADLAEQDEGMLPELANWLGEVIDTPLGNVGFALRDLSKKQRLNEWPFLMHCPKLNLAAFCRVLAQPEFGLPAEFIAASSRLKPEQAQAYLNGVIDLVCIHQGRYFIADYKSNYLGADFADYGRAALTEAMADAHYYLQYLLYVIAWHRHMQSRMGDAYDYQRDFGGVLYLFIRGMHPQAGENGIWFDKPSAALIYALNQALGGV</sequence>
<comment type="cofactor">
    <cofactor evidence="15">
        <name>Mg(2+)</name>
        <dbReference type="ChEBI" id="CHEBI:18420"/>
    </cofactor>
    <text evidence="15">Binds 1 Mg(2+) ion per subunit.</text>
</comment>
<dbReference type="GO" id="GO:0043138">
    <property type="term" value="F:3'-5' DNA helicase activity"/>
    <property type="evidence" value="ECO:0007669"/>
    <property type="project" value="UniProtKB-UniRule"/>
</dbReference>
<organism evidence="19 20">
    <name type="scientific">Chitinibacter fontanus</name>
    <dbReference type="NCBI Taxonomy" id="1737446"/>
    <lineage>
        <taxon>Bacteria</taxon>
        <taxon>Pseudomonadati</taxon>
        <taxon>Pseudomonadota</taxon>
        <taxon>Betaproteobacteria</taxon>
        <taxon>Neisseriales</taxon>
        <taxon>Chitinibacteraceae</taxon>
        <taxon>Chitinibacter</taxon>
    </lineage>
</organism>
<dbReference type="InterPro" id="IPR000212">
    <property type="entry name" value="DNA_helicase_UvrD/REP"/>
</dbReference>
<evidence type="ECO:0000259" key="18">
    <source>
        <dbReference type="PROSITE" id="PS51217"/>
    </source>
</evidence>
<evidence type="ECO:0000256" key="3">
    <source>
        <dbReference type="ARBA" id="ARBA00022741"/>
    </source>
</evidence>
<dbReference type="AlphaFoldDB" id="A0A7D5V7N9"/>
<dbReference type="EC" id="3.1.11.5" evidence="15"/>
<dbReference type="GO" id="GO:0008854">
    <property type="term" value="F:exodeoxyribonuclease V activity"/>
    <property type="evidence" value="ECO:0007669"/>
    <property type="project" value="UniProtKB-EC"/>
</dbReference>
<evidence type="ECO:0000256" key="4">
    <source>
        <dbReference type="ARBA" id="ARBA00022763"/>
    </source>
</evidence>
<keyword evidence="20" id="KW-1185">Reference proteome</keyword>
<feature type="region of interest" description="DNA-binding and helicase activity, interacts with RecC" evidence="15">
    <location>
        <begin position="1"/>
        <end position="889"/>
    </location>
</feature>
<reference evidence="19 20" key="1">
    <citation type="journal article" date="2016" name="Int. J. Syst. Evol. Microbiol.">
        <title>Chitinibacter fontanus sp. nov., isolated from a spring.</title>
        <authorList>
            <person name="Sheu S.Y."/>
            <person name="Li Y.S."/>
            <person name="Young C.C."/>
            <person name="Chen W.M."/>
        </authorList>
    </citation>
    <scope>NUCLEOTIDE SEQUENCE [LARGE SCALE GENOMIC DNA]</scope>
    <source>
        <strain evidence="19 20">STM-7</strain>
    </source>
</reference>
<dbReference type="GO" id="GO:0005524">
    <property type="term" value="F:ATP binding"/>
    <property type="evidence" value="ECO:0007669"/>
    <property type="project" value="UniProtKB-UniRule"/>
</dbReference>
<feature type="binding site" evidence="16">
    <location>
        <begin position="24"/>
        <end position="31"/>
    </location>
    <ligand>
        <name>ATP</name>
        <dbReference type="ChEBI" id="CHEBI:30616"/>
    </ligand>
</feature>
<dbReference type="SUPFAM" id="SSF52980">
    <property type="entry name" value="Restriction endonuclease-like"/>
    <property type="match status" value="1"/>
</dbReference>
<dbReference type="EMBL" id="CP058952">
    <property type="protein sequence ID" value="QLI80154.1"/>
    <property type="molecule type" value="Genomic_DNA"/>
</dbReference>
<name>A0A7D5V7N9_9NEIS</name>
<keyword evidence="9 15" id="KW-0460">Magnesium</keyword>
<evidence type="ECO:0000256" key="14">
    <source>
        <dbReference type="ARBA" id="ARBA00048988"/>
    </source>
</evidence>
<comment type="function">
    <text evidence="15">A helicase/nuclease that prepares dsDNA breaks (DSB) for recombinational DNA repair. Binds to DSBs and unwinds DNA via a highly rapid and processive ATP-dependent bidirectional helicase activity. Unwinds dsDNA until it encounters a Chi (crossover hotspot instigator) sequence from the 3' direction. Cuts ssDNA a few nucleotides 3' to the Chi site. The properties and activities of the enzyme are changed at Chi. The Chi-altered holoenzyme produces a long 3'-ssDNA overhang and facilitates RecA-binding to the ssDNA for homologous DNA recombination and repair. Holoenzyme degrades any linearized DNA that is unable to undergo homologous recombination. In the holoenzyme this subunit contributes ATPase, 3'-5' helicase, exonuclease activity and loads RecA onto ssDNA.</text>
</comment>
<dbReference type="Gene3D" id="3.90.320.10">
    <property type="match status" value="1"/>
</dbReference>
<dbReference type="SUPFAM" id="SSF52540">
    <property type="entry name" value="P-loop containing nucleoside triphosphate hydrolases"/>
    <property type="match status" value="1"/>
</dbReference>
<evidence type="ECO:0000259" key="17">
    <source>
        <dbReference type="PROSITE" id="PS51198"/>
    </source>
</evidence>